<dbReference type="InParanoid" id="E2BRS0"/>
<accession>E2BRS0</accession>
<evidence type="ECO:0000256" key="1">
    <source>
        <dbReference type="ARBA" id="ARBA00004473"/>
    </source>
</evidence>
<dbReference type="OrthoDB" id="10050858at2759"/>
<gene>
    <name evidence="9" type="ORF">EAI_09584</name>
</gene>
<feature type="transmembrane region" description="Helical" evidence="8">
    <location>
        <begin position="114"/>
        <end position="132"/>
    </location>
</feature>
<name>E2BRS0_HARSA</name>
<evidence type="ECO:0000256" key="3">
    <source>
        <dbReference type="ARBA" id="ARBA00022692"/>
    </source>
</evidence>
<dbReference type="AlphaFoldDB" id="E2BRS0"/>
<dbReference type="InterPro" id="IPR033580">
    <property type="entry name" value="Nurim-like"/>
</dbReference>
<comment type="subcellular location">
    <subcellularLocation>
        <location evidence="1">Nucleus inner membrane</location>
        <topology evidence="1">Multi-pass membrane protein</topology>
    </subcellularLocation>
</comment>
<feature type="transmembrane region" description="Helical" evidence="8">
    <location>
        <begin position="55"/>
        <end position="78"/>
    </location>
</feature>
<evidence type="ECO:0000256" key="4">
    <source>
        <dbReference type="ARBA" id="ARBA00022989"/>
    </source>
</evidence>
<organism evidence="10">
    <name type="scientific">Harpegnathos saltator</name>
    <name type="common">Jerdon's jumping ant</name>
    <dbReference type="NCBI Taxonomy" id="610380"/>
    <lineage>
        <taxon>Eukaryota</taxon>
        <taxon>Metazoa</taxon>
        <taxon>Ecdysozoa</taxon>
        <taxon>Arthropoda</taxon>
        <taxon>Hexapoda</taxon>
        <taxon>Insecta</taxon>
        <taxon>Pterygota</taxon>
        <taxon>Neoptera</taxon>
        <taxon>Endopterygota</taxon>
        <taxon>Hymenoptera</taxon>
        <taxon>Apocrita</taxon>
        <taxon>Aculeata</taxon>
        <taxon>Formicoidea</taxon>
        <taxon>Formicidae</taxon>
        <taxon>Ponerinae</taxon>
        <taxon>Ponerini</taxon>
        <taxon>Harpegnathos</taxon>
    </lineage>
</organism>
<keyword evidence="3 8" id="KW-0812">Transmembrane</keyword>
<dbReference type="Proteomes" id="UP000008237">
    <property type="component" value="Unassembled WGS sequence"/>
</dbReference>
<reference evidence="9 10" key="1">
    <citation type="journal article" date="2010" name="Science">
        <title>Genomic comparison of the ants Camponotus floridanus and Harpegnathos saltator.</title>
        <authorList>
            <person name="Bonasio R."/>
            <person name="Zhang G."/>
            <person name="Ye C."/>
            <person name="Mutti N.S."/>
            <person name="Fang X."/>
            <person name="Qin N."/>
            <person name="Donahue G."/>
            <person name="Yang P."/>
            <person name="Li Q."/>
            <person name="Li C."/>
            <person name="Zhang P."/>
            <person name="Huang Z."/>
            <person name="Berger S.L."/>
            <person name="Reinberg D."/>
            <person name="Wang J."/>
            <person name="Liebig J."/>
        </authorList>
    </citation>
    <scope>NUCLEOTIDE SEQUENCE [LARGE SCALE GENOMIC DNA]</scope>
    <source>
        <strain evidence="9 10">R22 G/1</strain>
    </source>
</reference>
<evidence type="ECO:0000313" key="10">
    <source>
        <dbReference type="Proteomes" id="UP000008237"/>
    </source>
</evidence>
<comment type="similarity">
    <text evidence="2">Belongs to the nurim family.</text>
</comment>
<dbReference type="STRING" id="610380.E2BRS0"/>
<keyword evidence="10" id="KW-1185">Reference proteome</keyword>
<dbReference type="PANTHER" id="PTHR31040:SF1">
    <property type="entry name" value="NURIM"/>
    <property type="match status" value="1"/>
</dbReference>
<evidence type="ECO:0000256" key="8">
    <source>
        <dbReference type="SAM" id="Phobius"/>
    </source>
</evidence>
<keyword evidence="5 8" id="KW-0472">Membrane</keyword>
<evidence type="ECO:0000256" key="5">
    <source>
        <dbReference type="ARBA" id="ARBA00023136"/>
    </source>
</evidence>
<evidence type="ECO:0000256" key="6">
    <source>
        <dbReference type="ARBA" id="ARBA00031700"/>
    </source>
</evidence>
<evidence type="ECO:0000313" key="9">
    <source>
        <dbReference type="EMBL" id="EFN81612.1"/>
    </source>
</evidence>
<keyword evidence="4 8" id="KW-1133">Transmembrane helix</keyword>
<evidence type="ECO:0000256" key="2">
    <source>
        <dbReference type="ARBA" id="ARBA00010631"/>
    </source>
</evidence>
<sequence>MASNQFKEICCKLHIEHLSRSIYNACNSAVIHFLINNWKQVPFLYCWHFNTSSNAIWMLFNGLHVFAWSFIYSGCIMMDIAELHGLKQVFYRVSGRNSPLDNKSKGLKRYMKHMRHPSFTGFLIVLWLYPFMR</sequence>
<protein>
    <recommendedName>
        <fullName evidence="7">Nuclear envelope membrane protein</fullName>
    </recommendedName>
    <alternativeName>
        <fullName evidence="6">Nuclear rim protein</fullName>
    </alternativeName>
</protein>
<dbReference type="PANTHER" id="PTHR31040">
    <property type="entry name" value="NURIM"/>
    <property type="match status" value="1"/>
</dbReference>
<proteinExistence type="inferred from homology"/>
<evidence type="ECO:0000256" key="7">
    <source>
        <dbReference type="ARBA" id="ARBA00032957"/>
    </source>
</evidence>
<dbReference type="GO" id="GO:0005637">
    <property type="term" value="C:nuclear inner membrane"/>
    <property type="evidence" value="ECO:0007669"/>
    <property type="project" value="UniProtKB-SubCell"/>
</dbReference>
<dbReference type="EMBL" id="GL449994">
    <property type="protein sequence ID" value="EFN81612.1"/>
    <property type="molecule type" value="Genomic_DNA"/>
</dbReference>